<dbReference type="Pfam" id="PF13460">
    <property type="entry name" value="NAD_binding_10"/>
    <property type="match status" value="1"/>
</dbReference>
<comment type="caution">
    <text evidence="2">The sequence shown here is derived from an EMBL/GenBank/DDBJ whole genome shotgun (WGS) entry which is preliminary data.</text>
</comment>
<dbReference type="Proteomes" id="UP001554047">
    <property type="component" value="Unassembled WGS sequence"/>
</dbReference>
<evidence type="ECO:0000313" key="2">
    <source>
        <dbReference type="EMBL" id="MEW3467742.1"/>
    </source>
</evidence>
<dbReference type="RefSeq" id="WP_082741566.1">
    <property type="nucleotide sequence ID" value="NZ_JBDKDV010000020.1"/>
</dbReference>
<accession>A0ABV3MH09</accession>
<gene>
    <name evidence="2" type="ORF">AB1I55_16730</name>
</gene>
<dbReference type="EMBL" id="JBFDTB010000043">
    <property type="protein sequence ID" value="MEW3467742.1"/>
    <property type="molecule type" value="Genomic_DNA"/>
</dbReference>
<feature type="domain" description="NAD(P)-binding" evidence="1">
    <location>
        <begin position="10"/>
        <end position="199"/>
    </location>
</feature>
<dbReference type="InterPro" id="IPR016040">
    <property type="entry name" value="NAD(P)-bd_dom"/>
</dbReference>
<protein>
    <submittedName>
        <fullName evidence="2">NAD(P)H-binding protein</fullName>
    </submittedName>
</protein>
<dbReference type="PANTHER" id="PTHR43355">
    <property type="entry name" value="FLAVIN REDUCTASE (NADPH)"/>
    <property type="match status" value="1"/>
</dbReference>
<dbReference type="Gene3D" id="3.40.50.720">
    <property type="entry name" value="NAD(P)-binding Rossmann-like Domain"/>
    <property type="match status" value="1"/>
</dbReference>
<organism evidence="2 3">
    <name type="scientific">Enterococcus entomosocium</name>
    <dbReference type="NCBI Taxonomy" id="3034352"/>
    <lineage>
        <taxon>Bacteria</taxon>
        <taxon>Bacillati</taxon>
        <taxon>Bacillota</taxon>
        <taxon>Bacilli</taxon>
        <taxon>Lactobacillales</taxon>
        <taxon>Enterococcaceae</taxon>
        <taxon>Enterococcus</taxon>
    </lineage>
</organism>
<reference evidence="2 3" key="1">
    <citation type="submission" date="2024-05" db="EMBL/GenBank/DDBJ databases">
        <title>Human gut microbiome strain richness.</title>
        <authorList>
            <person name="Chen-Liaw A."/>
        </authorList>
    </citation>
    <scope>NUCLEOTIDE SEQUENCE [LARGE SCALE GENOMIC DNA]</scope>
    <source>
        <strain evidence="2 3">J1100102st1_G3_J1100102_180507</strain>
    </source>
</reference>
<dbReference type="InterPro" id="IPR036291">
    <property type="entry name" value="NAD(P)-bd_dom_sf"/>
</dbReference>
<name>A0ABV3MH09_9ENTE</name>
<proteinExistence type="predicted"/>
<dbReference type="SUPFAM" id="SSF51735">
    <property type="entry name" value="NAD(P)-binding Rossmann-fold domains"/>
    <property type="match status" value="1"/>
</dbReference>
<keyword evidence="3" id="KW-1185">Reference proteome</keyword>
<sequence>MIIMKIGVIGATGNAGSAIYQEAVQRGHEVTAIVRNEAKAKEQFGDTVKTLTKDAFSLTEGDLDGFDVLVDAFATSPDQAYLHVDLAAKLVHLFREKNTRLFFILGAGSLFNEAGERNLTELKKAPGSESWIAIPENQLDEYLFLETVKNVHWVGISPGNLFQEGPAKPAILGKDHLLFNDQKKSVTSSGTLAKAILDEIETVQHENTRFTVIDAE</sequence>
<dbReference type="PANTHER" id="PTHR43355:SF2">
    <property type="entry name" value="FLAVIN REDUCTASE (NADPH)"/>
    <property type="match status" value="1"/>
</dbReference>
<dbReference type="InterPro" id="IPR051606">
    <property type="entry name" value="Polyketide_Oxido-like"/>
</dbReference>
<evidence type="ECO:0000313" key="3">
    <source>
        <dbReference type="Proteomes" id="UP001554047"/>
    </source>
</evidence>
<evidence type="ECO:0000259" key="1">
    <source>
        <dbReference type="Pfam" id="PF13460"/>
    </source>
</evidence>